<keyword evidence="2" id="KW-0560">Oxidoreductase</keyword>
<dbReference type="InterPro" id="IPR051122">
    <property type="entry name" value="SDR_DHRS6-like"/>
</dbReference>
<keyword evidence="5" id="KW-1185">Reference proteome</keyword>
<dbReference type="Pfam" id="PF13561">
    <property type="entry name" value="adh_short_C2"/>
    <property type="match status" value="1"/>
</dbReference>
<dbReference type="Pfam" id="PF00106">
    <property type="entry name" value="adh_short"/>
    <property type="match status" value="1"/>
</dbReference>
<gene>
    <name evidence="4" type="ORF">SAMN05421642_107211</name>
</gene>
<dbReference type="EMBL" id="FZOW01000007">
    <property type="protein sequence ID" value="SNS96760.1"/>
    <property type="molecule type" value="Genomic_DNA"/>
</dbReference>
<dbReference type="InterPro" id="IPR036291">
    <property type="entry name" value="NAD(P)-bd_dom_sf"/>
</dbReference>
<dbReference type="PRINTS" id="PR00080">
    <property type="entry name" value="SDRFAMILY"/>
</dbReference>
<dbReference type="PRINTS" id="PR00081">
    <property type="entry name" value="GDHRDH"/>
</dbReference>
<comment type="similarity">
    <text evidence="1 3">Belongs to the short-chain dehydrogenases/reductases (SDR) family.</text>
</comment>
<dbReference type="InterPro" id="IPR002347">
    <property type="entry name" value="SDR_fam"/>
</dbReference>
<proteinExistence type="inferred from homology"/>
<accession>A0A239IT02</accession>
<dbReference type="Gene3D" id="3.40.50.720">
    <property type="entry name" value="NAD(P)-binding Rossmann-like Domain"/>
    <property type="match status" value="1"/>
</dbReference>
<dbReference type="AlphaFoldDB" id="A0A239IT02"/>
<dbReference type="PANTHER" id="PTHR43477:SF1">
    <property type="entry name" value="DIHYDROANTICAPSIN 7-DEHYDROGENASE"/>
    <property type="match status" value="1"/>
</dbReference>
<reference evidence="5" key="1">
    <citation type="submission" date="2017-06" db="EMBL/GenBank/DDBJ databases">
        <authorList>
            <person name="Varghese N."/>
            <person name="Submissions S."/>
        </authorList>
    </citation>
    <scope>NUCLEOTIDE SEQUENCE [LARGE SCALE GENOMIC DNA]</scope>
    <source>
        <strain evidence="5">JCM 23211</strain>
    </source>
</reference>
<dbReference type="RefSeq" id="WP_089247157.1">
    <property type="nucleotide sequence ID" value="NZ_FZOW01000007.1"/>
</dbReference>
<name>A0A239IT02_9NOCA</name>
<evidence type="ECO:0000313" key="5">
    <source>
        <dbReference type="Proteomes" id="UP000198327"/>
    </source>
</evidence>
<sequence>MTLVVTGAASGIGLALVRRALGAGIEVWAVDRNACPEPAAKTVLCDLSDPDEIATLELPRHIDMLACVAGVPGTAPPELVLAVNTLGMRLLTGRCLGAMASGARIVNVASVAAHRNTVALPDIATLLSVTDKPNLDTWLAEHPLDGPAAYDTSKRAVLEWTSSLAAHLIPRGIGVVSVSPGPTETPILTDFTESMGAESIDRSAAAVGRHGTADEIAAVVHFFLSPAASWTNGIDIPVEGGLLATRSALLSDALKGLDS</sequence>
<dbReference type="Proteomes" id="UP000198327">
    <property type="component" value="Unassembled WGS sequence"/>
</dbReference>
<organism evidence="4 5">
    <name type="scientific">Rhodococcoides kyotonense</name>
    <dbReference type="NCBI Taxonomy" id="398843"/>
    <lineage>
        <taxon>Bacteria</taxon>
        <taxon>Bacillati</taxon>
        <taxon>Actinomycetota</taxon>
        <taxon>Actinomycetes</taxon>
        <taxon>Mycobacteriales</taxon>
        <taxon>Nocardiaceae</taxon>
        <taxon>Rhodococcoides</taxon>
    </lineage>
</organism>
<dbReference type="PANTHER" id="PTHR43477">
    <property type="entry name" value="DIHYDROANTICAPSIN 7-DEHYDROGENASE"/>
    <property type="match status" value="1"/>
</dbReference>
<evidence type="ECO:0000256" key="3">
    <source>
        <dbReference type="RuleBase" id="RU000363"/>
    </source>
</evidence>
<dbReference type="GO" id="GO:0016491">
    <property type="term" value="F:oxidoreductase activity"/>
    <property type="evidence" value="ECO:0007669"/>
    <property type="project" value="UniProtKB-KW"/>
</dbReference>
<evidence type="ECO:0000256" key="2">
    <source>
        <dbReference type="ARBA" id="ARBA00023002"/>
    </source>
</evidence>
<dbReference type="SUPFAM" id="SSF51735">
    <property type="entry name" value="NAD(P)-binding Rossmann-fold domains"/>
    <property type="match status" value="1"/>
</dbReference>
<dbReference type="OrthoDB" id="9809287at2"/>
<protein>
    <submittedName>
        <fullName evidence="4">NAD(P)-dependent dehydrogenase, short-chain alcohol dehydrogenase family</fullName>
    </submittedName>
</protein>
<evidence type="ECO:0000313" key="4">
    <source>
        <dbReference type="EMBL" id="SNS96760.1"/>
    </source>
</evidence>
<evidence type="ECO:0000256" key="1">
    <source>
        <dbReference type="ARBA" id="ARBA00006484"/>
    </source>
</evidence>